<evidence type="ECO:0000313" key="2">
    <source>
        <dbReference type="EMBL" id="JAU73468.1"/>
    </source>
</evidence>
<name>A0A1J3I2S8_NOCCA</name>
<feature type="domain" description="MULE transposase N-terminal all-beta" evidence="1">
    <location>
        <begin position="38"/>
        <end position="88"/>
    </location>
</feature>
<reference evidence="2" key="1">
    <citation type="submission" date="2016-07" db="EMBL/GenBank/DDBJ databases">
        <title>De novo transcriptome assembly of four accessions of the metal hyperaccumulator plant Noccaea caerulescens.</title>
        <authorList>
            <person name="Blande D."/>
            <person name="Halimaa P."/>
            <person name="Tervahauta A.I."/>
            <person name="Aarts M.G."/>
            <person name="Karenlampi S.O."/>
        </authorList>
    </citation>
    <scope>NUCLEOTIDE SEQUENCE</scope>
</reference>
<sequence>MSNNTIIHFKFQDRPYSLLFKTSTEEINMSMLEARICKKVGLDENRMKLKLYYTPLLVGNQEPWIISDDEDLSVYLNFIDNENRRCLLAWFFYSP</sequence>
<dbReference type="AlphaFoldDB" id="A0A1J3I2S8"/>
<organism evidence="2">
    <name type="scientific">Noccaea caerulescens</name>
    <name type="common">Alpine penny-cress</name>
    <name type="synonym">Thlaspi caerulescens</name>
    <dbReference type="NCBI Taxonomy" id="107243"/>
    <lineage>
        <taxon>Eukaryota</taxon>
        <taxon>Viridiplantae</taxon>
        <taxon>Streptophyta</taxon>
        <taxon>Embryophyta</taxon>
        <taxon>Tracheophyta</taxon>
        <taxon>Spermatophyta</taxon>
        <taxon>Magnoliopsida</taxon>
        <taxon>eudicotyledons</taxon>
        <taxon>Gunneridae</taxon>
        <taxon>Pentapetalae</taxon>
        <taxon>rosids</taxon>
        <taxon>malvids</taxon>
        <taxon>Brassicales</taxon>
        <taxon>Brassicaceae</taxon>
        <taxon>Coluteocarpeae</taxon>
        <taxon>Noccaea</taxon>
    </lineage>
</organism>
<accession>A0A1J3I2S8</accession>
<dbReference type="EMBL" id="GEVL01003873">
    <property type="protein sequence ID" value="JAU73468.1"/>
    <property type="molecule type" value="Transcribed_RNA"/>
</dbReference>
<proteinExistence type="predicted"/>
<evidence type="ECO:0000259" key="1">
    <source>
        <dbReference type="Pfam" id="PF10532"/>
    </source>
</evidence>
<gene>
    <name evidence="2" type="ORF">LE_TR4473_c11_g1_i1_g.14614</name>
</gene>
<dbReference type="InterPro" id="IPR018290">
    <property type="entry name" value="MULE_transposase_N"/>
</dbReference>
<protein>
    <recommendedName>
        <fullName evidence="1">MULE transposase N-terminal all-beta domain-containing protein</fullName>
    </recommendedName>
</protein>
<dbReference type="Pfam" id="PF10532">
    <property type="entry name" value="Plant_all_beta"/>
    <property type="match status" value="1"/>
</dbReference>